<keyword evidence="6" id="KW-1185">Reference proteome</keyword>
<proteinExistence type="inferred from homology"/>
<protein>
    <recommendedName>
        <fullName evidence="7">1,4-beta-N-acetylmuramidase</fullName>
    </recommendedName>
</protein>
<dbReference type="PROSITE" id="PS51904">
    <property type="entry name" value="GLYCOSYL_HYDROL_F25_2"/>
    <property type="match status" value="1"/>
</dbReference>
<dbReference type="PANTHER" id="PTHR34135:SF2">
    <property type="entry name" value="LYSOZYME"/>
    <property type="match status" value="1"/>
</dbReference>
<feature type="region of interest" description="Disordered" evidence="3">
    <location>
        <begin position="161"/>
        <end position="235"/>
    </location>
</feature>
<feature type="compositionally biased region" description="Low complexity" evidence="3">
    <location>
        <begin position="215"/>
        <end position="225"/>
    </location>
</feature>
<dbReference type="GO" id="GO:0016998">
    <property type="term" value="P:cell wall macromolecule catabolic process"/>
    <property type="evidence" value="ECO:0007669"/>
    <property type="project" value="InterPro"/>
</dbReference>
<evidence type="ECO:0000256" key="2">
    <source>
        <dbReference type="ARBA" id="ARBA00022737"/>
    </source>
</evidence>
<evidence type="ECO:0000313" key="6">
    <source>
        <dbReference type="Proteomes" id="UP000483293"/>
    </source>
</evidence>
<comment type="caution">
    <text evidence="5">The sequence shown here is derived from an EMBL/GenBank/DDBJ whole genome shotgun (WGS) entry which is preliminary data.</text>
</comment>
<dbReference type="SUPFAM" id="SSF69360">
    <property type="entry name" value="Cell wall binding repeat"/>
    <property type="match status" value="1"/>
</dbReference>
<dbReference type="RefSeq" id="WP_163196566.1">
    <property type="nucleotide sequence ID" value="NZ_WHZV01000002.1"/>
</dbReference>
<reference evidence="5 6" key="1">
    <citation type="submission" date="2019-10" db="EMBL/GenBank/DDBJ databases">
        <title>Bifidobacterium from non-human primates.</title>
        <authorList>
            <person name="Modesto M."/>
        </authorList>
    </citation>
    <scope>NUCLEOTIDE SEQUENCE [LARGE SCALE GENOMIC DNA]</scope>
    <source>
        <strain evidence="5 6">SMA15</strain>
    </source>
</reference>
<dbReference type="InterPro" id="IPR017853">
    <property type="entry name" value="GH"/>
</dbReference>
<gene>
    <name evidence="5" type="ORF">GFD21_03440</name>
</gene>
<dbReference type="InterPro" id="IPR018337">
    <property type="entry name" value="Cell_wall/Cho-bd_repeat"/>
</dbReference>
<dbReference type="Proteomes" id="UP000483293">
    <property type="component" value="Unassembled WGS sequence"/>
</dbReference>
<evidence type="ECO:0008006" key="7">
    <source>
        <dbReference type="Google" id="ProtNLM"/>
    </source>
</evidence>
<feature type="non-terminal residue" evidence="5">
    <location>
        <position position="599"/>
    </location>
</feature>
<dbReference type="Gene3D" id="2.10.270.10">
    <property type="entry name" value="Cholin Binding"/>
    <property type="match status" value="1"/>
</dbReference>
<dbReference type="EMBL" id="WHZV01000002">
    <property type="protein sequence ID" value="NEG54843.1"/>
    <property type="molecule type" value="Genomic_DNA"/>
</dbReference>
<organism evidence="5 6">
    <name type="scientific">Bifidobacterium platyrrhinorum</name>
    <dbReference type="NCBI Taxonomy" id="2661628"/>
    <lineage>
        <taxon>Bacteria</taxon>
        <taxon>Bacillati</taxon>
        <taxon>Actinomycetota</taxon>
        <taxon>Actinomycetes</taxon>
        <taxon>Bifidobacteriales</taxon>
        <taxon>Bifidobacteriaceae</taxon>
        <taxon>Bifidobacterium</taxon>
    </lineage>
</organism>
<dbReference type="Pfam" id="PF01183">
    <property type="entry name" value="Glyco_hydro_25"/>
    <property type="match status" value="1"/>
</dbReference>
<feature type="compositionally biased region" description="Low complexity" evidence="3">
    <location>
        <begin position="174"/>
        <end position="203"/>
    </location>
</feature>
<dbReference type="GO" id="GO:0003796">
    <property type="term" value="F:lysozyme activity"/>
    <property type="evidence" value="ECO:0007669"/>
    <property type="project" value="InterPro"/>
</dbReference>
<evidence type="ECO:0000256" key="4">
    <source>
        <dbReference type="SAM" id="SignalP"/>
    </source>
</evidence>
<keyword evidence="4" id="KW-0732">Signal</keyword>
<dbReference type="PANTHER" id="PTHR34135">
    <property type="entry name" value="LYSOZYME"/>
    <property type="match status" value="1"/>
</dbReference>
<dbReference type="Pfam" id="PF19127">
    <property type="entry name" value="Choline_bind_3"/>
    <property type="match status" value="1"/>
</dbReference>
<comment type="similarity">
    <text evidence="1">Belongs to the glycosyl hydrolase 25 family.</text>
</comment>
<evidence type="ECO:0000313" key="5">
    <source>
        <dbReference type="EMBL" id="NEG54843.1"/>
    </source>
</evidence>
<dbReference type="Gene3D" id="3.20.20.80">
    <property type="entry name" value="Glycosidases"/>
    <property type="match status" value="1"/>
</dbReference>
<feature type="chain" id="PRO_5027113206" description="1,4-beta-N-acetylmuramidase" evidence="4">
    <location>
        <begin position="33"/>
        <end position="599"/>
    </location>
</feature>
<accession>A0A6L9SSQ0</accession>
<dbReference type="AlphaFoldDB" id="A0A6L9SSQ0"/>
<dbReference type="SUPFAM" id="SSF51445">
    <property type="entry name" value="(Trans)glycosidases"/>
    <property type="match status" value="1"/>
</dbReference>
<feature type="signal peptide" evidence="4">
    <location>
        <begin position="1"/>
        <end position="32"/>
    </location>
</feature>
<dbReference type="GO" id="GO:0009253">
    <property type="term" value="P:peptidoglycan catabolic process"/>
    <property type="evidence" value="ECO:0007669"/>
    <property type="project" value="InterPro"/>
</dbReference>
<keyword evidence="2" id="KW-0677">Repeat</keyword>
<sequence length="599" mass="62713">MTAKNIHGLAAAVASVASVAMLGALCVAPATALSDVDLDGASVAAASGATTGVANAAASGSQLSQLKAQTVADASSDSAAMPDNPDAALPSQVAADIPDDATVVSEDHAVTDEGELKDIETGETVTDEKLVGTKDSQPDPLAKTDGESFIPVSADEVKQKVAGNGGDVNATVEGGAADRSGDAANGDADANAGTDGSADDSANGGQGTANSDQNAADGSAKTSASKSKKADSKDTAATKSTVKLAALQNGEYGAHWGSYNGTAAFFDANNNLFAQQAKGVIDVSAWQGDIDWQAAKNAGVEGAIIRISYGWGNGFDTKALRNISECKRLGIPFGVYSYSYSYDAGTATEEGKDIVSLLRQAGVNPGDLSYPVFYDLEKWSWTGHTPPTSPSVYDGIVNAWYGQLQAAGYNNLSVYSYTSYLNGPLNSGNIHGKTRWVAQYGATMQYTAFPANDRGWQYTSSGKIAGITGNVDLNAFGNKSAASGGNGTAKNGWQTIDGKKYWFDNGVMARNKQVRDPATGKWYWFNADGTMARGVMNIPDGRGAKWVYYDINTGEMRYGEQYLSYDADHTGWYYFDVHTGAMAHGVRWMTSNGGKWVYY</sequence>
<dbReference type="GO" id="GO:0016052">
    <property type="term" value="P:carbohydrate catabolic process"/>
    <property type="evidence" value="ECO:0007669"/>
    <property type="project" value="TreeGrafter"/>
</dbReference>
<dbReference type="InterPro" id="IPR002053">
    <property type="entry name" value="Glyco_hydro_25"/>
</dbReference>
<name>A0A6L9SSQ0_9BIFI</name>
<dbReference type="CDD" id="cd06414">
    <property type="entry name" value="GH25_LytC-like"/>
    <property type="match status" value="1"/>
</dbReference>
<evidence type="ECO:0000256" key="1">
    <source>
        <dbReference type="ARBA" id="ARBA00010646"/>
    </source>
</evidence>
<evidence type="ECO:0000256" key="3">
    <source>
        <dbReference type="SAM" id="MobiDB-lite"/>
    </source>
</evidence>